<name>A0A0D3D3L6_BRAOL</name>
<accession>A0A0D3D3L6</accession>
<sequence length="58" mass="6510">MCKMLIILEDGENLGSLQRDVALFVKLGSLFLSIYHGLDFTNKSDQINTIQSRSDHSP</sequence>
<dbReference type="Proteomes" id="UP000032141">
    <property type="component" value="Chromosome C7"/>
</dbReference>
<dbReference type="Gramene" id="Bo7g016150.1">
    <property type="protein sequence ID" value="Bo7g016150.1"/>
    <property type="gene ID" value="Bo7g016150"/>
</dbReference>
<reference evidence="1" key="2">
    <citation type="submission" date="2015-03" db="UniProtKB">
        <authorList>
            <consortium name="EnsemblPlants"/>
        </authorList>
    </citation>
    <scope>IDENTIFICATION</scope>
</reference>
<evidence type="ECO:0000313" key="1">
    <source>
        <dbReference type="EnsemblPlants" id="Bo7g016150.1"/>
    </source>
</evidence>
<keyword evidence="2" id="KW-1185">Reference proteome</keyword>
<organism evidence="1 2">
    <name type="scientific">Brassica oleracea var. oleracea</name>
    <dbReference type="NCBI Taxonomy" id="109376"/>
    <lineage>
        <taxon>Eukaryota</taxon>
        <taxon>Viridiplantae</taxon>
        <taxon>Streptophyta</taxon>
        <taxon>Embryophyta</taxon>
        <taxon>Tracheophyta</taxon>
        <taxon>Spermatophyta</taxon>
        <taxon>Magnoliopsida</taxon>
        <taxon>eudicotyledons</taxon>
        <taxon>Gunneridae</taxon>
        <taxon>Pentapetalae</taxon>
        <taxon>rosids</taxon>
        <taxon>malvids</taxon>
        <taxon>Brassicales</taxon>
        <taxon>Brassicaceae</taxon>
        <taxon>Brassiceae</taxon>
        <taxon>Brassica</taxon>
    </lineage>
</organism>
<reference evidence="1 2" key="1">
    <citation type="journal article" date="2014" name="Genome Biol.">
        <title>Transcriptome and methylome profiling reveals relics of genome dominance in the mesopolyploid Brassica oleracea.</title>
        <authorList>
            <person name="Parkin I.A."/>
            <person name="Koh C."/>
            <person name="Tang H."/>
            <person name="Robinson S.J."/>
            <person name="Kagale S."/>
            <person name="Clarke W.E."/>
            <person name="Town C.D."/>
            <person name="Nixon J."/>
            <person name="Krishnakumar V."/>
            <person name="Bidwell S.L."/>
            <person name="Denoeud F."/>
            <person name="Belcram H."/>
            <person name="Links M.G."/>
            <person name="Just J."/>
            <person name="Clarke C."/>
            <person name="Bender T."/>
            <person name="Huebert T."/>
            <person name="Mason A.S."/>
            <person name="Pires J.C."/>
            <person name="Barker G."/>
            <person name="Moore J."/>
            <person name="Walley P.G."/>
            <person name="Manoli S."/>
            <person name="Batley J."/>
            <person name="Edwards D."/>
            <person name="Nelson M.N."/>
            <person name="Wang X."/>
            <person name="Paterson A.H."/>
            <person name="King G."/>
            <person name="Bancroft I."/>
            <person name="Chalhoub B."/>
            <person name="Sharpe A.G."/>
        </authorList>
    </citation>
    <scope>NUCLEOTIDE SEQUENCE</scope>
    <source>
        <strain evidence="1 2">cv. TO1000</strain>
    </source>
</reference>
<protein>
    <submittedName>
        <fullName evidence="1">Uncharacterized protein</fullName>
    </submittedName>
</protein>
<proteinExistence type="predicted"/>
<dbReference type="AlphaFoldDB" id="A0A0D3D3L6"/>
<evidence type="ECO:0000313" key="2">
    <source>
        <dbReference type="Proteomes" id="UP000032141"/>
    </source>
</evidence>
<dbReference type="EnsemblPlants" id="Bo7g016150.1">
    <property type="protein sequence ID" value="Bo7g016150.1"/>
    <property type="gene ID" value="Bo7g016150"/>
</dbReference>
<dbReference type="HOGENOM" id="CLU_2981832_0_0_1"/>